<evidence type="ECO:0000313" key="5">
    <source>
        <dbReference type="Proteomes" id="UP000521922"/>
    </source>
</evidence>
<evidence type="ECO:0000256" key="3">
    <source>
        <dbReference type="SAM" id="MobiDB-lite"/>
    </source>
</evidence>
<gene>
    <name evidence="4" type="ORF">BJ968_004419</name>
</gene>
<protein>
    <submittedName>
        <fullName evidence="4">NAD(P)-dependent dehydrogenase (Short-subunit alcohol dehydrogenase family)</fullName>
    </submittedName>
</protein>
<comment type="similarity">
    <text evidence="1">Belongs to the short-chain dehydrogenases/reductases (SDR) family.</text>
</comment>
<dbReference type="PANTHER" id="PTHR43639">
    <property type="entry name" value="OXIDOREDUCTASE, SHORT-CHAIN DEHYDROGENASE/REDUCTASE FAMILY (AFU_ORTHOLOGUE AFUA_5G02870)"/>
    <property type="match status" value="1"/>
</dbReference>
<feature type="compositionally biased region" description="Basic and acidic residues" evidence="3">
    <location>
        <begin position="20"/>
        <end position="29"/>
    </location>
</feature>
<dbReference type="Pfam" id="PF13561">
    <property type="entry name" value="adh_short_C2"/>
    <property type="match status" value="1"/>
</dbReference>
<comment type="caution">
    <text evidence="4">The sequence shown here is derived from an EMBL/GenBank/DDBJ whole genome shotgun (WGS) entry which is preliminary data.</text>
</comment>
<dbReference type="CDD" id="cd05233">
    <property type="entry name" value="SDR_c"/>
    <property type="match status" value="1"/>
</dbReference>
<evidence type="ECO:0000256" key="1">
    <source>
        <dbReference type="ARBA" id="ARBA00006484"/>
    </source>
</evidence>
<proteinExistence type="inferred from homology"/>
<feature type="region of interest" description="Disordered" evidence="3">
    <location>
        <begin position="1"/>
        <end position="29"/>
    </location>
</feature>
<dbReference type="RefSeq" id="WP_179755569.1">
    <property type="nucleotide sequence ID" value="NZ_BAAAGN010000015.1"/>
</dbReference>
<keyword evidence="5" id="KW-1185">Reference proteome</keyword>
<dbReference type="FunFam" id="3.40.50.720:FF:000084">
    <property type="entry name" value="Short-chain dehydrogenase reductase"/>
    <property type="match status" value="1"/>
</dbReference>
<dbReference type="Gene3D" id="3.40.50.720">
    <property type="entry name" value="NAD(P)-binding Rossmann-like Domain"/>
    <property type="match status" value="1"/>
</dbReference>
<evidence type="ECO:0000313" key="4">
    <source>
        <dbReference type="EMBL" id="NYD24879.1"/>
    </source>
</evidence>
<evidence type="ECO:0000256" key="2">
    <source>
        <dbReference type="ARBA" id="ARBA00023002"/>
    </source>
</evidence>
<reference evidence="4 5" key="1">
    <citation type="submission" date="2020-07" db="EMBL/GenBank/DDBJ databases">
        <title>Sequencing the genomes of 1000 actinobacteria strains.</title>
        <authorList>
            <person name="Klenk H.-P."/>
        </authorList>
    </citation>
    <scope>NUCLEOTIDE SEQUENCE [LARGE SCALE GENOMIC DNA]</scope>
    <source>
        <strain evidence="4 5">DSM 7487</strain>
    </source>
</reference>
<dbReference type="PRINTS" id="PR00081">
    <property type="entry name" value="GDHRDH"/>
</dbReference>
<dbReference type="PANTHER" id="PTHR43639:SF1">
    <property type="entry name" value="SHORT-CHAIN DEHYDROGENASE_REDUCTASE FAMILY PROTEIN"/>
    <property type="match status" value="1"/>
</dbReference>
<dbReference type="EMBL" id="JACCBB010000001">
    <property type="protein sequence ID" value="NYD24879.1"/>
    <property type="molecule type" value="Genomic_DNA"/>
</dbReference>
<dbReference type="SUPFAM" id="SSF51735">
    <property type="entry name" value="NAD(P)-binding Rossmann-fold domains"/>
    <property type="match status" value="1"/>
</dbReference>
<accession>A0A7Y9J356</accession>
<feature type="compositionally biased region" description="Polar residues" evidence="3">
    <location>
        <begin position="1"/>
        <end position="13"/>
    </location>
</feature>
<dbReference type="AlphaFoldDB" id="A0A7Y9J356"/>
<sequence length="285" mass="29424">MSQHVSEHGTQLGTPPGTRPGDERPDESWTRGHVALVTGAAGGIGRATAERFAAAGVDLVLADVSESVHAVAEDLRSRTGARVSDHRLDLGDPTRVRELAAAVAGDFGRLDSLLLVAGTVQTAAGIADLEPGEWNRVLRDDLTAPYLLAHAFAPLLAAGGGGSLTAVSSWWGRSGHAYFAAYCAAKAGLIVLVQSLAAELAPAVRCNTVCPGNIDTAMHRAALASEASARGVEVEQVRAEEWAKIPLRVAGPPQAIADALFFLSSPQAGYVTGASLDVNGGVVFH</sequence>
<dbReference type="InterPro" id="IPR020904">
    <property type="entry name" value="Sc_DH/Rdtase_CS"/>
</dbReference>
<keyword evidence="2" id="KW-0560">Oxidoreductase</keyword>
<organism evidence="4 5">
    <name type="scientific">Kineococcus aurantiacus</name>
    <dbReference type="NCBI Taxonomy" id="37633"/>
    <lineage>
        <taxon>Bacteria</taxon>
        <taxon>Bacillati</taxon>
        <taxon>Actinomycetota</taxon>
        <taxon>Actinomycetes</taxon>
        <taxon>Kineosporiales</taxon>
        <taxon>Kineosporiaceae</taxon>
        <taxon>Kineococcus</taxon>
    </lineage>
</organism>
<name>A0A7Y9J356_9ACTN</name>
<dbReference type="InterPro" id="IPR036291">
    <property type="entry name" value="NAD(P)-bd_dom_sf"/>
</dbReference>
<dbReference type="PROSITE" id="PS00061">
    <property type="entry name" value="ADH_SHORT"/>
    <property type="match status" value="1"/>
</dbReference>
<dbReference type="InterPro" id="IPR002347">
    <property type="entry name" value="SDR_fam"/>
</dbReference>
<dbReference type="Proteomes" id="UP000521922">
    <property type="component" value="Unassembled WGS sequence"/>
</dbReference>
<dbReference type="GO" id="GO:0016491">
    <property type="term" value="F:oxidoreductase activity"/>
    <property type="evidence" value="ECO:0007669"/>
    <property type="project" value="UniProtKB-KW"/>
</dbReference>